<evidence type="ECO:0000313" key="12">
    <source>
        <dbReference type="EMBL" id="CCJ29261.1"/>
    </source>
</evidence>
<dbReference type="GO" id="GO:0005524">
    <property type="term" value="F:ATP binding"/>
    <property type="evidence" value="ECO:0007669"/>
    <property type="project" value="UniProtKB-KW"/>
</dbReference>
<proteinExistence type="inferred from homology"/>
<dbReference type="InterPro" id="IPR000719">
    <property type="entry name" value="Prot_kinase_dom"/>
</dbReference>
<evidence type="ECO:0000256" key="4">
    <source>
        <dbReference type="ARBA" id="ARBA00022679"/>
    </source>
</evidence>
<gene>
    <name evidence="12" type="ORF">PNEJI1_000766</name>
</gene>
<dbReference type="PANTHER" id="PTHR24056:SF107">
    <property type="entry name" value="CYCLIN-DEPENDENT KINASE 11A-RELATED"/>
    <property type="match status" value="1"/>
</dbReference>
<dbReference type="InterPro" id="IPR045267">
    <property type="entry name" value="CDK11/PITSLRE_STKc"/>
</dbReference>
<dbReference type="GO" id="GO:0004693">
    <property type="term" value="F:cyclin-dependent protein serine/threonine kinase activity"/>
    <property type="evidence" value="ECO:0007669"/>
    <property type="project" value="UniProtKB-EC"/>
</dbReference>
<dbReference type="InterPro" id="IPR011009">
    <property type="entry name" value="Kinase-like_dom_sf"/>
</dbReference>
<keyword evidence="5" id="KW-0547">Nucleotide-binding</keyword>
<dbReference type="CDD" id="cd07843">
    <property type="entry name" value="STKc_CDC2L1"/>
    <property type="match status" value="1"/>
</dbReference>
<dbReference type="Proteomes" id="UP000010422">
    <property type="component" value="Unassembled WGS sequence"/>
</dbReference>
<evidence type="ECO:0000256" key="3">
    <source>
        <dbReference type="ARBA" id="ARBA00022527"/>
    </source>
</evidence>
<dbReference type="GO" id="GO:0007346">
    <property type="term" value="P:regulation of mitotic cell cycle"/>
    <property type="evidence" value="ECO:0007669"/>
    <property type="project" value="TreeGrafter"/>
</dbReference>
<feature type="compositionally biased region" description="Polar residues" evidence="10">
    <location>
        <begin position="42"/>
        <end position="59"/>
    </location>
</feature>
<evidence type="ECO:0000256" key="1">
    <source>
        <dbReference type="ARBA" id="ARBA00006485"/>
    </source>
</evidence>
<dbReference type="SUPFAM" id="SSF56112">
    <property type="entry name" value="Protein kinase-like (PK-like)"/>
    <property type="match status" value="1"/>
</dbReference>
<dbReference type="SMART" id="SM00220">
    <property type="entry name" value="S_TKc"/>
    <property type="match status" value="1"/>
</dbReference>
<dbReference type="PROSITE" id="PS50011">
    <property type="entry name" value="PROTEIN_KINASE_DOM"/>
    <property type="match status" value="1"/>
</dbReference>
<dbReference type="EMBL" id="CAKM01000171">
    <property type="protein sequence ID" value="CCJ29261.1"/>
    <property type="molecule type" value="Genomic_DNA"/>
</dbReference>
<sequence>MIPKTSKWEKEDEEEDILHSEWVRLEKERKKAEKLRKKQEKISNNDNLLRNMSQNNSLDIASKKRSYDPSNNNNTSPRNTLDDSKYTDNIENSKKTVKKSRYEISQEEKEKNNIFEKAPCISRCQSVEKYERLNRIEEGSYGVVYRGRHIETGEIVALKRLKLDKEKNGFPITSLREIRTLFALQHPNIVNIREIVIGSSLSQIFIVMDFVDHDLRSLMEDMAYNFLQSEVKTLMQQLLSATAHMHHNWVLHRDLKTSNLLMTNRGMIKIADFGLSRYFGDPASPLTQLIETNAQRSPEILLGTQEYGTAVDMWSIGCIFAELLTREPLIRGKCEIDQLMKIFELIGMPTEETWPGFTNLPNSKNINFPKKKFNEGSRLRTKFPFLTNAGIDLLTKLLTLDPKKRISAQEALNHSYFTEDPKPKDPALFPTFPSKGSQEKRRQYESPHAPRAQKYDQDQYPATPKESDDWNRTRKDYFQLRIS</sequence>
<reference evidence="12 13" key="1">
    <citation type="journal article" date="2012" name="MBio">
        <title>De novo assembly of the Pneumocystis jirovecii genome from a single bronchoalveolar lavage fluid specimen from a patient.</title>
        <authorList>
            <person name="Cisse O.H."/>
            <person name="Pagni M."/>
            <person name="Hauser P.M."/>
        </authorList>
    </citation>
    <scope>NUCLEOTIDE SEQUENCE [LARGE SCALE GENOMIC DNA]</scope>
    <source>
        <strain evidence="12 13">SE8</strain>
    </source>
</reference>
<keyword evidence="6" id="KW-0418">Kinase</keyword>
<accession>L0PA26</accession>
<evidence type="ECO:0000313" key="13">
    <source>
        <dbReference type="Proteomes" id="UP000010422"/>
    </source>
</evidence>
<organism evidence="13">
    <name type="scientific">Pneumocystis jirovecii</name>
    <name type="common">Human pneumocystis pneumonia agent</name>
    <dbReference type="NCBI Taxonomy" id="42068"/>
    <lineage>
        <taxon>Eukaryota</taxon>
        <taxon>Fungi</taxon>
        <taxon>Dikarya</taxon>
        <taxon>Ascomycota</taxon>
        <taxon>Taphrinomycotina</taxon>
        <taxon>Pneumocystomycetes</taxon>
        <taxon>Pneumocystaceae</taxon>
        <taxon>Pneumocystis</taxon>
    </lineage>
</organism>
<keyword evidence="3" id="KW-0723">Serine/threonine-protein kinase</keyword>
<protein>
    <recommendedName>
        <fullName evidence="2">cyclin-dependent kinase</fullName>
        <ecNumber evidence="2">2.7.11.22</ecNumber>
    </recommendedName>
</protein>
<dbReference type="InterPro" id="IPR008271">
    <property type="entry name" value="Ser/Thr_kinase_AS"/>
</dbReference>
<comment type="similarity">
    <text evidence="1">Belongs to the protein kinase superfamily. CMGC Ser/Thr protein kinase family. CDC2/CDKX subfamily.</text>
</comment>
<feature type="domain" description="Protein kinase" evidence="11">
    <location>
        <begin position="130"/>
        <end position="417"/>
    </location>
</feature>
<dbReference type="Pfam" id="PF00069">
    <property type="entry name" value="Pkinase"/>
    <property type="match status" value="1"/>
</dbReference>
<dbReference type="VEuPathDB" id="FungiDB:PNEJI1_000766"/>
<dbReference type="STRING" id="1209962.L0PA26"/>
<feature type="region of interest" description="Disordered" evidence="10">
    <location>
        <begin position="34"/>
        <end position="102"/>
    </location>
</feature>
<dbReference type="FunFam" id="3.30.200.20:FF:000054">
    <property type="entry name" value="Cyclin-dependent kinase 11B"/>
    <property type="match status" value="1"/>
</dbReference>
<feature type="compositionally biased region" description="Low complexity" evidence="10">
    <location>
        <begin position="69"/>
        <end position="79"/>
    </location>
</feature>
<dbReference type="PROSITE" id="PS00108">
    <property type="entry name" value="PROTEIN_KINASE_ST"/>
    <property type="match status" value="1"/>
</dbReference>
<keyword evidence="7" id="KW-0067">ATP-binding</keyword>
<dbReference type="Gene3D" id="3.30.200.20">
    <property type="entry name" value="Phosphorylase Kinase, domain 1"/>
    <property type="match status" value="1"/>
</dbReference>
<dbReference type="EC" id="2.7.11.22" evidence="2"/>
<dbReference type="AlphaFoldDB" id="L0PA26"/>
<feature type="compositionally biased region" description="Basic and acidic residues" evidence="10">
    <location>
        <begin position="80"/>
        <end position="102"/>
    </location>
</feature>
<feature type="region of interest" description="Disordered" evidence="10">
    <location>
        <begin position="416"/>
        <end position="472"/>
    </location>
</feature>
<name>L0PA26_PNEJI</name>
<dbReference type="InParanoid" id="L0PA26"/>
<evidence type="ECO:0000256" key="6">
    <source>
        <dbReference type="ARBA" id="ARBA00022777"/>
    </source>
</evidence>
<evidence type="ECO:0000256" key="8">
    <source>
        <dbReference type="ARBA" id="ARBA00047811"/>
    </source>
</evidence>
<keyword evidence="4" id="KW-0808">Transferase</keyword>
<evidence type="ECO:0000256" key="9">
    <source>
        <dbReference type="ARBA" id="ARBA00048367"/>
    </source>
</evidence>
<dbReference type="Gene3D" id="1.10.510.10">
    <property type="entry name" value="Transferase(Phosphotransferase) domain 1"/>
    <property type="match status" value="1"/>
</dbReference>
<comment type="catalytic activity">
    <reaction evidence="8">
        <text>L-threonyl-[protein] + ATP = O-phospho-L-threonyl-[protein] + ADP + H(+)</text>
        <dbReference type="Rhea" id="RHEA:46608"/>
        <dbReference type="Rhea" id="RHEA-COMP:11060"/>
        <dbReference type="Rhea" id="RHEA-COMP:11605"/>
        <dbReference type="ChEBI" id="CHEBI:15378"/>
        <dbReference type="ChEBI" id="CHEBI:30013"/>
        <dbReference type="ChEBI" id="CHEBI:30616"/>
        <dbReference type="ChEBI" id="CHEBI:61977"/>
        <dbReference type="ChEBI" id="CHEBI:456216"/>
        <dbReference type="EC" id="2.7.11.22"/>
    </reaction>
</comment>
<evidence type="ECO:0000256" key="5">
    <source>
        <dbReference type="ARBA" id="ARBA00022741"/>
    </source>
</evidence>
<evidence type="ECO:0000256" key="10">
    <source>
        <dbReference type="SAM" id="MobiDB-lite"/>
    </source>
</evidence>
<comment type="catalytic activity">
    <reaction evidence="9">
        <text>L-seryl-[protein] + ATP = O-phospho-L-seryl-[protein] + ADP + H(+)</text>
        <dbReference type="Rhea" id="RHEA:17989"/>
        <dbReference type="Rhea" id="RHEA-COMP:9863"/>
        <dbReference type="Rhea" id="RHEA-COMP:11604"/>
        <dbReference type="ChEBI" id="CHEBI:15378"/>
        <dbReference type="ChEBI" id="CHEBI:29999"/>
        <dbReference type="ChEBI" id="CHEBI:30616"/>
        <dbReference type="ChEBI" id="CHEBI:83421"/>
        <dbReference type="ChEBI" id="CHEBI:456216"/>
        <dbReference type="EC" id="2.7.11.22"/>
    </reaction>
</comment>
<evidence type="ECO:0000256" key="7">
    <source>
        <dbReference type="ARBA" id="ARBA00022840"/>
    </source>
</evidence>
<dbReference type="PANTHER" id="PTHR24056">
    <property type="entry name" value="CELL DIVISION PROTEIN KINASE"/>
    <property type="match status" value="1"/>
</dbReference>
<dbReference type="InterPro" id="IPR050108">
    <property type="entry name" value="CDK"/>
</dbReference>
<dbReference type="FunCoup" id="L0PA26">
    <property type="interactions" value="233"/>
</dbReference>
<dbReference type="FunFam" id="1.10.510.10:FF:000211">
    <property type="entry name" value="Cyclin-dependent kinase G-2"/>
    <property type="match status" value="1"/>
</dbReference>
<comment type="caution">
    <text evidence="12">The sequence shown here is derived from an EMBL/GenBank/DDBJ whole genome shotgun (WGS) entry which is preliminary data.</text>
</comment>
<evidence type="ECO:0000259" key="11">
    <source>
        <dbReference type="PROSITE" id="PS50011"/>
    </source>
</evidence>
<dbReference type="GO" id="GO:0005634">
    <property type="term" value="C:nucleus"/>
    <property type="evidence" value="ECO:0007669"/>
    <property type="project" value="UniProtKB-ARBA"/>
</dbReference>
<evidence type="ECO:0000256" key="2">
    <source>
        <dbReference type="ARBA" id="ARBA00012425"/>
    </source>
</evidence>